<feature type="non-terminal residue" evidence="1">
    <location>
        <position position="1"/>
    </location>
</feature>
<evidence type="ECO:0000313" key="2">
    <source>
        <dbReference type="Proteomes" id="UP000789759"/>
    </source>
</evidence>
<dbReference type="AlphaFoldDB" id="A0A9N9KCX8"/>
<reference evidence="1" key="1">
    <citation type="submission" date="2021-06" db="EMBL/GenBank/DDBJ databases">
        <authorList>
            <person name="Kallberg Y."/>
            <person name="Tangrot J."/>
            <person name="Rosling A."/>
        </authorList>
    </citation>
    <scope>NUCLEOTIDE SEQUENCE</scope>
    <source>
        <strain evidence="1">FL966</strain>
    </source>
</reference>
<sequence>TKKISITNIRPKHLIEIQKFPFSIQKLISEEVHVVSKKLQEGKKMPSLKTAK</sequence>
<comment type="caution">
    <text evidence="1">The sequence shown here is derived from an EMBL/GenBank/DDBJ whole genome shotgun (WGS) entry which is preliminary data.</text>
</comment>
<organism evidence="1 2">
    <name type="scientific">Cetraspora pellucida</name>
    <dbReference type="NCBI Taxonomy" id="1433469"/>
    <lineage>
        <taxon>Eukaryota</taxon>
        <taxon>Fungi</taxon>
        <taxon>Fungi incertae sedis</taxon>
        <taxon>Mucoromycota</taxon>
        <taxon>Glomeromycotina</taxon>
        <taxon>Glomeromycetes</taxon>
        <taxon>Diversisporales</taxon>
        <taxon>Gigasporaceae</taxon>
        <taxon>Cetraspora</taxon>
    </lineage>
</organism>
<dbReference type="EMBL" id="CAJVQA010047138">
    <property type="protein sequence ID" value="CAG8818763.1"/>
    <property type="molecule type" value="Genomic_DNA"/>
</dbReference>
<name>A0A9N9KCX8_9GLOM</name>
<feature type="non-terminal residue" evidence="1">
    <location>
        <position position="52"/>
    </location>
</feature>
<evidence type="ECO:0000313" key="1">
    <source>
        <dbReference type="EMBL" id="CAG8818763.1"/>
    </source>
</evidence>
<keyword evidence="2" id="KW-1185">Reference proteome</keyword>
<proteinExistence type="predicted"/>
<accession>A0A9N9KCX8</accession>
<gene>
    <name evidence="1" type="ORF">CPELLU_LOCUS19468</name>
</gene>
<dbReference type="Proteomes" id="UP000789759">
    <property type="component" value="Unassembled WGS sequence"/>
</dbReference>
<protein>
    <submittedName>
        <fullName evidence="1">12435_t:CDS:1</fullName>
    </submittedName>
</protein>